<evidence type="ECO:0000259" key="1">
    <source>
        <dbReference type="PROSITE" id="PS50801"/>
    </source>
</evidence>
<dbReference type="GO" id="GO:0043856">
    <property type="term" value="F:anti-sigma factor antagonist activity"/>
    <property type="evidence" value="ECO:0007669"/>
    <property type="project" value="TreeGrafter"/>
</dbReference>
<organism evidence="2 3">
    <name type="scientific">Streptomyces capoamus</name>
    <dbReference type="NCBI Taxonomy" id="68183"/>
    <lineage>
        <taxon>Bacteria</taxon>
        <taxon>Bacillati</taxon>
        <taxon>Actinomycetota</taxon>
        <taxon>Actinomycetes</taxon>
        <taxon>Kitasatosporales</taxon>
        <taxon>Streptomycetaceae</taxon>
        <taxon>Streptomyces</taxon>
    </lineage>
</organism>
<dbReference type="Gene3D" id="3.30.750.24">
    <property type="entry name" value="STAS domain"/>
    <property type="match status" value="1"/>
</dbReference>
<dbReference type="PANTHER" id="PTHR33495">
    <property type="entry name" value="ANTI-SIGMA FACTOR ANTAGONIST TM_1081-RELATED-RELATED"/>
    <property type="match status" value="1"/>
</dbReference>
<feature type="domain" description="STAS" evidence="1">
    <location>
        <begin position="9"/>
        <end position="110"/>
    </location>
</feature>
<keyword evidence="3" id="KW-1185">Reference proteome</keyword>
<protein>
    <recommendedName>
        <fullName evidence="1">STAS domain-containing protein</fullName>
    </recommendedName>
</protein>
<dbReference type="InterPro" id="IPR002645">
    <property type="entry name" value="STAS_dom"/>
</dbReference>
<dbReference type="PANTHER" id="PTHR33495:SF2">
    <property type="entry name" value="ANTI-SIGMA FACTOR ANTAGONIST TM_1081-RELATED"/>
    <property type="match status" value="1"/>
</dbReference>
<dbReference type="SUPFAM" id="SSF52091">
    <property type="entry name" value="SpoIIaa-like"/>
    <property type="match status" value="1"/>
</dbReference>
<dbReference type="RefSeq" id="WP_189979888.1">
    <property type="nucleotide sequence ID" value="NZ_BNBF01000004.1"/>
</dbReference>
<sequence>MLTVRMQGENTTVAQLPEEIDYDTAALVGAQCEDLIRQGCATLVLDASRLVYLDSSGVSMLITLSRILDDRNGTLRLAAFNAHYRHVWRLLGLDTLLPVYPTADAALKAPSAQAGSGVGPLVPGHRLGG</sequence>
<reference evidence="3" key="1">
    <citation type="journal article" date="2019" name="Int. J. Syst. Evol. Microbiol.">
        <title>The Global Catalogue of Microorganisms (GCM) 10K type strain sequencing project: providing services to taxonomists for standard genome sequencing and annotation.</title>
        <authorList>
            <consortium name="The Broad Institute Genomics Platform"/>
            <consortium name="The Broad Institute Genome Sequencing Center for Infectious Disease"/>
            <person name="Wu L."/>
            <person name="Ma J."/>
        </authorList>
    </citation>
    <scope>NUCLEOTIDE SEQUENCE [LARGE SCALE GENOMIC DNA]</scope>
    <source>
        <strain evidence="3">JCM 4253</strain>
    </source>
</reference>
<dbReference type="Pfam" id="PF01740">
    <property type="entry name" value="STAS"/>
    <property type="match status" value="1"/>
</dbReference>
<proteinExistence type="predicted"/>
<dbReference type="AlphaFoldDB" id="A0A919C212"/>
<accession>A0A919C212</accession>
<dbReference type="Proteomes" id="UP000619355">
    <property type="component" value="Unassembled WGS sequence"/>
</dbReference>
<dbReference type="InterPro" id="IPR036513">
    <property type="entry name" value="STAS_dom_sf"/>
</dbReference>
<comment type="caution">
    <text evidence="2">The sequence shown here is derived from an EMBL/GenBank/DDBJ whole genome shotgun (WGS) entry which is preliminary data.</text>
</comment>
<gene>
    <name evidence="2" type="ORF">GCM10018980_17340</name>
</gene>
<dbReference type="CDD" id="cd07043">
    <property type="entry name" value="STAS_anti-anti-sigma_factors"/>
    <property type="match status" value="1"/>
</dbReference>
<evidence type="ECO:0000313" key="3">
    <source>
        <dbReference type="Proteomes" id="UP000619355"/>
    </source>
</evidence>
<dbReference type="PROSITE" id="PS50801">
    <property type="entry name" value="STAS"/>
    <property type="match status" value="1"/>
</dbReference>
<evidence type="ECO:0000313" key="2">
    <source>
        <dbReference type="EMBL" id="GHG42048.1"/>
    </source>
</evidence>
<dbReference type="EMBL" id="BNBF01000004">
    <property type="protein sequence ID" value="GHG42048.1"/>
    <property type="molecule type" value="Genomic_DNA"/>
</dbReference>
<name>A0A919C212_9ACTN</name>